<dbReference type="Pfam" id="PF16344">
    <property type="entry name" value="FecR_C"/>
    <property type="match status" value="1"/>
</dbReference>
<dbReference type="Gene3D" id="3.55.50.30">
    <property type="match status" value="1"/>
</dbReference>
<dbReference type="EMBL" id="CP024091">
    <property type="protein sequence ID" value="ATP56516.1"/>
    <property type="molecule type" value="Genomic_DNA"/>
</dbReference>
<feature type="domain" description="Protein FecR C-terminal" evidence="3">
    <location>
        <begin position="315"/>
        <end position="384"/>
    </location>
</feature>
<organism evidence="4 5">
    <name type="scientific">Pedobacter ginsengisoli</name>
    <dbReference type="NCBI Taxonomy" id="363852"/>
    <lineage>
        <taxon>Bacteria</taxon>
        <taxon>Pseudomonadati</taxon>
        <taxon>Bacteroidota</taxon>
        <taxon>Sphingobacteriia</taxon>
        <taxon>Sphingobacteriales</taxon>
        <taxon>Sphingobacteriaceae</taxon>
        <taxon>Pedobacter</taxon>
    </lineage>
</organism>
<protein>
    <submittedName>
        <fullName evidence="4">Iron dicitrate transport regulator FecR</fullName>
    </submittedName>
</protein>
<dbReference type="OrthoDB" id="744058at2"/>
<gene>
    <name evidence="4" type="ORF">CPT03_08535</name>
</gene>
<dbReference type="InterPro" id="IPR032508">
    <property type="entry name" value="FecR_C"/>
</dbReference>
<dbReference type="KEGG" id="pgs:CPT03_08535"/>
<evidence type="ECO:0000259" key="2">
    <source>
        <dbReference type="Pfam" id="PF04773"/>
    </source>
</evidence>
<dbReference type="InterPro" id="IPR006860">
    <property type="entry name" value="FecR"/>
</dbReference>
<evidence type="ECO:0000313" key="4">
    <source>
        <dbReference type="EMBL" id="ATP56516.1"/>
    </source>
</evidence>
<name>A0A2D1U4I6_9SPHI</name>
<keyword evidence="5" id="KW-1185">Reference proteome</keyword>
<evidence type="ECO:0000256" key="1">
    <source>
        <dbReference type="SAM" id="Phobius"/>
    </source>
</evidence>
<dbReference type="PANTHER" id="PTHR30273">
    <property type="entry name" value="PERIPLASMIC SIGNAL SENSOR AND SIGMA FACTOR ACTIVATOR FECR-RELATED"/>
    <property type="match status" value="1"/>
</dbReference>
<feature type="transmembrane region" description="Helical" evidence="1">
    <location>
        <begin position="71"/>
        <end position="90"/>
    </location>
</feature>
<dbReference type="Pfam" id="PF04773">
    <property type="entry name" value="FecR"/>
    <property type="match status" value="1"/>
</dbReference>
<dbReference type="PANTHER" id="PTHR30273:SF2">
    <property type="entry name" value="PROTEIN FECR"/>
    <property type="match status" value="1"/>
</dbReference>
<reference evidence="4 5" key="1">
    <citation type="submission" date="2017-10" db="EMBL/GenBank/DDBJ databases">
        <title>Whole genome of Pedobacter ginsengisoli T01R-27 isolated from tomato rhizosphere.</title>
        <authorList>
            <person name="Weon H.-Y."/>
            <person name="Lee S.A."/>
            <person name="Sang M.K."/>
            <person name="Song J."/>
        </authorList>
    </citation>
    <scope>NUCLEOTIDE SEQUENCE [LARGE SCALE GENOMIC DNA]</scope>
    <source>
        <strain evidence="4 5">T01R-27</strain>
    </source>
</reference>
<accession>A0A2D1U4I6</accession>
<keyword evidence="1" id="KW-1133">Transmembrane helix</keyword>
<keyword evidence="1" id="KW-0472">Membrane</keyword>
<evidence type="ECO:0000259" key="3">
    <source>
        <dbReference type="Pfam" id="PF16344"/>
    </source>
</evidence>
<dbReference type="RefSeq" id="WP_099438458.1">
    <property type="nucleotide sequence ID" value="NZ_CP024091.1"/>
</dbReference>
<proteinExistence type="predicted"/>
<dbReference type="GO" id="GO:0016989">
    <property type="term" value="F:sigma factor antagonist activity"/>
    <property type="evidence" value="ECO:0007669"/>
    <property type="project" value="TreeGrafter"/>
</dbReference>
<sequence>MAILRESNADTLPVYEGNSFIANISYEDLIDFLNQLDNGKNIYFHKLNFDLGTVLIKTRDKKLKPKKISTILVRVAVIAFTILGFAWFSFNNNKIEWPAAFRNETKVVNSKSIVPGSNKATLTLANGETISLSGSQTGIVINGSNITYSDGTRIEAGNEHNSSTSQFNDLKLSTPSGGQYQATLADGTKVWLNAKSSLKFNLSFANSAQRKVELNGEAYFEVTKNARQPFIVIASKQQTEVLGTHFNISSYADERGIKTTLSEGSIKVSSLAVQPNQHDNGVILKPGQQSTFIVDKPIEIDQIDADDAIAWKDGKFAFRKEPLESIMRKLARWYDVEIVYQDPEISKQILGGSFTRSEEISSVLTTLELTGDVHFKIQGKKVVVAK</sequence>
<dbReference type="AlphaFoldDB" id="A0A2D1U4I6"/>
<dbReference type="Proteomes" id="UP000223749">
    <property type="component" value="Chromosome"/>
</dbReference>
<dbReference type="Gene3D" id="2.60.120.1440">
    <property type="match status" value="1"/>
</dbReference>
<feature type="domain" description="FecR protein" evidence="2">
    <location>
        <begin position="172"/>
        <end position="267"/>
    </location>
</feature>
<dbReference type="InterPro" id="IPR012373">
    <property type="entry name" value="Ferrdict_sens_TM"/>
</dbReference>
<evidence type="ECO:0000313" key="5">
    <source>
        <dbReference type="Proteomes" id="UP000223749"/>
    </source>
</evidence>
<keyword evidence="1" id="KW-0812">Transmembrane</keyword>